<dbReference type="PROSITE" id="PS51257">
    <property type="entry name" value="PROKAR_LIPOPROTEIN"/>
    <property type="match status" value="1"/>
</dbReference>
<protein>
    <recommendedName>
        <fullName evidence="4">Ankyrin repeat domain-containing protein</fullName>
    </recommendedName>
</protein>
<dbReference type="AlphaFoldDB" id="A0A7X9XDX3"/>
<dbReference type="SUPFAM" id="SSF48403">
    <property type="entry name" value="Ankyrin repeat"/>
    <property type="match status" value="1"/>
</dbReference>
<evidence type="ECO:0000256" key="1">
    <source>
        <dbReference type="PROSITE-ProRule" id="PRU00023"/>
    </source>
</evidence>
<evidence type="ECO:0008006" key="4">
    <source>
        <dbReference type="Google" id="ProtNLM"/>
    </source>
</evidence>
<keyword evidence="1" id="KW-0040">ANK repeat</keyword>
<evidence type="ECO:0000313" key="2">
    <source>
        <dbReference type="EMBL" id="NME73124.1"/>
    </source>
</evidence>
<dbReference type="Gene3D" id="1.25.40.20">
    <property type="entry name" value="Ankyrin repeat-containing domain"/>
    <property type="match status" value="1"/>
</dbReference>
<dbReference type="PROSITE" id="PS50088">
    <property type="entry name" value="ANK_REPEAT"/>
    <property type="match status" value="1"/>
</dbReference>
<feature type="repeat" description="ANK" evidence="1">
    <location>
        <begin position="99"/>
        <end position="131"/>
    </location>
</feature>
<dbReference type="Proteomes" id="UP000576082">
    <property type="component" value="Unassembled WGS sequence"/>
</dbReference>
<evidence type="ECO:0000313" key="3">
    <source>
        <dbReference type="Proteomes" id="UP000576082"/>
    </source>
</evidence>
<keyword evidence="3" id="KW-1185">Reference proteome</keyword>
<organism evidence="2 3">
    <name type="scientific">Flammeovirga aprica JL-4</name>
    <dbReference type="NCBI Taxonomy" id="694437"/>
    <lineage>
        <taxon>Bacteria</taxon>
        <taxon>Pseudomonadati</taxon>
        <taxon>Bacteroidota</taxon>
        <taxon>Cytophagia</taxon>
        <taxon>Cytophagales</taxon>
        <taxon>Flammeovirgaceae</taxon>
        <taxon>Flammeovirga</taxon>
    </lineage>
</organism>
<proteinExistence type="predicted"/>
<dbReference type="RefSeq" id="WP_205960106.1">
    <property type="nucleotide sequence ID" value="NZ_JABANE010000395.1"/>
</dbReference>
<dbReference type="EMBL" id="JABANE010000395">
    <property type="protein sequence ID" value="NME73124.1"/>
    <property type="molecule type" value="Genomic_DNA"/>
</dbReference>
<dbReference type="InterPro" id="IPR036770">
    <property type="entry name" value="Ankyrin_rpt-contain_sf"/>
</dbReference>
<gene>
    <name evidence="2" type="ORF">HHU12_34580</name>
</gene>
<dbReference type="InterPro" id="IPR002110">
    <property type="entry name" value="Ankyrin_rpt"/>
</dbReference>
<name>A0A7X9XDX3_9BACT</name>
<sequence>MKLIKSFLSFDKIIVFTLILGLTSCSQTSMEKFKDKIVSYFLNKALNPSGKVSARNVKIFKDTPVYKVAKTLASDDYDKVLHQLRGLSGNLIDYQEPFYGQTLLSFSTLKGYYNACRALVDAGADVNITSPYDGDSAFTTACKIKEDNRFILLYLENGANVHY</sequence>
<accession>A0A7X9XDX3</accession>
<reference evidence="2 3" key="1">
    <citation type="submission" date="2020-04" db="EMBL/GenBank/DDBJ databases">
        <title>Flammeovirga sp. SR4, a novel species isolated from seawater.</title>
        <authorList>
            <person name="Wang X."/>
        </authorList>
    </citation>
    <scope>NUCLEOTIDE SEQUENCE [LARGE SCALE GENOMIC DNA]</scope>
    <source>
        <strain evidence="2 3">ATCC 23126</strain>
    </source>
</reference>
<comment type="caution">
    <text evidence="2">The sequence shown here is derived from an EMBL/GenBank/DDBJ whole genome shotgun (WGS) entry which is preliminary data.</text>
</comment>
<feature type="non-terminal residue" evidence="2">
    <location>
        <position position="163"/>
    </location>
</feature>